<dbReference type="Pfam" id="PF01243">
    <property type="entry name" value="PNPOx_N"/>
    <property type="match status" value="1"/>
</dbReference>
<dbReference type="SUPFAM" id="SSF50475">
    <property type="entry name" value="FMN-binding split barrel"/>
    <property type="match status" value="1"/>
</dbReference>
<gene>
    <name evidence="2" type="ORF">A2997_01460</name>
</gene>
<dbReference type="InterPro" id="IPR011576">
    <property type="entry name" value="Pyridox_Oxase_N"/>
</dbReference>
<feature type="domain" description="Pyridoxamine 5'-phosphate oxidase N-terminal" evidence="1">
    <location>
        <begin position="16"/>
        <end position="112"/>
    </location>
</feature>
<dbReference type="PANTHER" id="PTHR40660:SF1">
    <property type="entry name" value="5'-PHOSPHATE OXIDASE PUTATIVE DOMAIN-CONTAINING PROTEIN-RELATED"/>
    <property type="match status" value="1"/>
</dbReference>
<organism evidence="2 3">
    <name type="scientific">Candidatus Nomurabacteria bacterium RIFCSPLOWO2_01_FULL_36_10b</name>
    <dbReference type="NCBI Taxonomy" id="1801766"/>
    <lineage>
        <taxon>Bacteria</taxon>
        <taxon>Candidatus Nomuraibacteriota</taxon>
    </lineage>
</organism>
<evidence type="ECO:0000259" key="1">
    <source>
        <dbReference type="Pfam" id="PF01243"/>
    </source>
</evidence>
<dbReference type="STRING" id="1801766.A2997_01460"/>
<reference evidence="2 3" key="1">
    <citation type="journal article" date="2016" name="Nat. Commun.">
        <title>Thousands of microbial genomes shed light on interconnected biogeochemical processes in an aquifer system.</title>
        <authorList>
            <person name="Anantharaman K."/>
            <person name="Brown C.T."/>
            <person name="Hug L.A."/>
            <person name="Sharon I."/>
            <person name="Castelle C.J."/>
            <person name="Probst A.J."/>
            <person name="Thomas B.C."/>
            <person name="Singh A."/>
            <person name="Wilkins M.J."/>
            <person name="Karaoz U."/>
            <person name="Brodie E.L."/>
            <person name="Williams K.H."/>
            <person name="Hubbard S.S."/>
            <person name="Banfield J.F."/>
        </authorList>
    </citation>
    <scope>NUCLEOTIDE SEQUENCE [LARGE SCALE GENOMIC DNA]</scope>
</reference>
<sequence>MSASHVNHKYMKIDVHIEKFILSADSKALATYGKNLNVVPVSSVKVVNGNIWLINYFMDKTLTNILINQSVAFVCWKKMMGYQIKGTAEYKTEGEDFNNAIEWIKEILPERVVKGLVILIPEEIHDIAPAKDTLKEFQASGN</sequence>
<accession>A0A1F6WND0</accession>
<evidence type="ECO:0000313" key="3">
    <source>
        <dbReference type="Proteomes" id="UP000179448"/>
    </source>
</evidence>
<dbReference type="Gene3D" id="2.30.110.10">
    <property type="entry name" value="Electron Transport, Fmn-binding Protein, Chain A"/>
    <property type="match status" value="1"/>
</dbReference>
<dbReference type="AlphaFoldDB" id="A0A1F6WND0"/>
<dbReference type="InterPro" id="IPR012349">
    <property type="entry name" value="Split_barrel_FMN-bd"/>
</dbReference>
<dbReference type="PANTHER" id="PTHR40660">
    <property type="entry name" value="5'-PHOSPHATE OXIDASE PUTATIVE DOMAIN-CONTAINING PROTEIN-RELATED"/>
    <property type="match status" value="1"/>
</dbReference>
<protein>
    <recommendedName>
        <fullName evidence="1">Pyridoxamine 5'-phosphate oxidase N-terminal domain-containing protein</fullName>
    </recommendedName>
</protein>
<dbReference type="EMBL" id="MFUQ01000018">
    <property type="protein sequence ID" value="OGI83378.1"/>
    <property type="molecule type" value="Genomic_DNA"/>
</dbReference>
<comment type="caution">
    <text evidence="2">The sequence shown here is derived from an EMBL/GenBank/DDBJ whole genome shotgun (WGS) entry which is preliminary data.</text>
</comment>
<dbReference type="Proteomes" id="UP000179448">
    <property type="component" value="Unassembled WGS sequence"/>
</dbReference>
<proteinExistence type="predicted"/>
<name>A0A1F6WND0_9BACT</name>
<evidence type="ECO:0000313" key="2">
    <source>
        <dbReference type="EMBL" id="OGI83378.1"/>
    </source>
</evidence>